<reference evidence="7 9" key="2">
    <citation type="submission" date="2018-08" db="EMBL/GenBank/DDBJ databases">
        <title>Genetic Globetrotter - A new plasmid hitch-hiking vast phylogenetic and geographic distances.</title>
        <authorList>
            <person name="Vollmers J."/>
            <person name="Petersen J."/>
        </authorList>
    </citation>
    <scope>NUCLEOTIDE SEQUENCE [LARGE SCALE GENOMIC DNA]</scope>
    <source>
        <strain evidence="7 9">DSM 26383</strain>
    </source>
</reference>
<organism evidence="6 8">
    <name type="scientific">Roseovarius indicus</name>
    <dbReference type="NCBI Taxonomy" id="540747"/>
    <lineage>
        <taxon>Bacteria</taxon>
        <taxon>Pseudomonadati</taxon>
        <taxon>Pseudomonadota</taxon>
        <taxon>Alphaproteobacteria</taxon>
        <taxon>Rhodobacterales</taxon>
        <taxon>Roseobacteraceae</taxon>
        <taxon>Roseovarius</taxon>
    </lineage>
</organism>
<evidence type="ECO:0000256" key="2">
    <source>
        <dbReference type="ARBA" id="ARBA00010973"/>
    </source>
</evidence>
<dbReference type="GO" id="GO:0005975">
    <property type="term" value="P:carbohydrate metabolic process"/>
    <property type="evidence" value="ECO:0007669"/>
    <property type="project" value="InterPro"/>
</dbReference>
<dbReference type="RefSeq" id="WP_057812452.1">
    <property type="nucleotide sequence ID" value="NZ_CP031598.1"/>
</dbReference>
<dbReference type="Proteomes" id="UP000325785">
    <property type="component" value="Chromosome"/>
</dbReference>
<evidence type="ECO:0000313" key="9">
    <source>
        <dbReference type="Proteomes" id="UP000325785"/>
    </source>
</evidence>
<proteinExistence type="inferred from homology"/>
<dbReference type="Pfam" id="PF01522">
    <property type="entry name" value="Polysacc_deac_1"/>
    <property type="match status" value="1"/>
</dbReference>
<dbReference type="InterPro" id="IPR011330">
    <property type="entry name" value="Glyco_hydro/deAcase_b/a-brl"/>
</dbReference>
<evidence type="ECO:0000313" key="8">
    <source>
        <dbReference type="Proteomes" id="UP000051401"/>
    </source>
</evidence>
<dbReference type="STRING" id="540747.SAMN04488031_102482"/>
<reference evidence="6 8" key="1">
    <citation type="submission" date="2015-04" db="EMBL/GenBank/DDBJ databases">
        <title>The draft genome sequence of Roseovarius indicus B108T.</title>
        <authorList>
            <person name="Li G."/>
            <person name="Lai Q."/>
            <person name="Shao Z."/>
            <person name="Yan P."/>
        </authorList>
    </citation>
    <scope>NUCLEOTIDE SEQUENCE [LARGE SCALE GENOMIC DNA]</scope>
    <source>
        <strain evidence="6 8">B108</strain>
    </source>
</reference>
<dbReference type="EMBL" id="CP031598">
    <property type="protein sequence ID" value="QEW29178.1"/>
    <property type="molecule type" value="Genomic_DNA"/>
</dbReference>
<evidence type="ECO:0000313" key="6">
    <source>
        <dbReference type="EMBL" id="KRS19496.1"/>
    </source>
</evidence>
<accession>A0A0T5PER8</accession>
<protein>
    <recommendedName>
        <fullName evidence="3">Chitooligosaccharide deacetylase</fullName>
    </recommendedName>
    <alternativeName>
        <fullName evidence="4">Nodulation protein B</fullName>
    </alternativeName>
</protein>
<comment type="function">
    <text evidence="1">Is involved in generating a small heat-stable compound (Nod), an acylated oligomer of N-acetylglucosamine, that stimulates mitosis in various plant protoplasts.</text>
</comment>
<dbReference type="KEGG" id="rid:RIdsm_05020"/>
<dbReference type="SUPFAM" id="SSF88713">
    <property type="entry name" value="Glycoside hydrolase/deacetylase"/>
    <property type="match status" value="1"/>
</dbReference>
<gene>
    <name evidence="7" type="ORF">RIdsm_05020</name>
    <name evidence="6" type="ORF">XM52_01245</name>
</gene>
<dbReference type="OrthoDB" id="2795102at2"/>
<evidence type="ECO:0000256" key="1">
    <source>
        <dbReference type="ARBA" id="ARBA00003236"/>
    </source>
</evidence>
<dbReference type="EMBL" id="LAXI01000001">
    <property type="protein sequence ID" value="KRS19496.1"/>
    <property type="molecule type" value="Genomic_DNA"/>
</dbReference>
<dbReference type="GO" id="GO:0016810">
    <property type="term" value="F:hydrolase activity, acting on carbon-nitrogen (but not peptide) bonds"/>
    <property type="evidence" value="ECO:0007669"/>
    <property type="project" value="InterPro"/>
</dbReference>
<evidence type="ECO:0000259" key="5">
    <source>
        <dbReference type="Pfam" id="PF01522"/>
    </source>
</evidence>
<keyword evidence="8" id="KW-1185">Reference proteome</keyword>
<name>A0A0T5PER8_9RHOB</name>
<evidence type="ECO:0000256" key="4">
    <source>
        <dbReference type="ARBA" id="ARBA00032976"/>
    </source>
</evidence>
<sequence>MTGFVCLTFDDLFAGSWHAARPIFDEFGARATFCVCNLHNAKPRQVKKLRALQEDGHEIAFHSRTHPKLGPYLRKHGLAHWLEHEIDAGVAEHRALGFPAQSFASPFHAFTEETLAETAKRFRITRAAGPKNLSERDIPSRIYHHPGPHNAVDCLGLCDFQHRAFPGWEWQARLLDQIASSGGTAVFAGHDIRAPGKGSQFFSTPEDLRRFLGAVVERGVGFRTLGEVGNLH</sequence>
<dbReference type="AlphaFoldDB" id="A0A0T5PER8"/>
<evidence type="ECO:0000256" key="3">
    <source>
        <dbReference type="ARBA" id="ARBA00020071"/>
    </source>
</evidence>
<dbReference type="InterPro" id="IPR002509">
    <property type="entry name" value="NODB_dom"/>
</dbReference>
<feature type="domain" description="NodB homology" evidence="5">
    <location>
        <begin position="5"/>
        <end position="74"/>
    </location>
</feature>
<dbReference type="Gene3D" id="3.20.20.370">
    <property type="entry name" value="Glycoside hydrolase/deacetylase"/>
    <property type="match status" value="1"/>
</dbReference>
<dbReference type="PATRIC" id="fig|540747.5.peg.251"/>
<dbReference type="Proteomes" id="UP000051401">
    <property type="component" value="Unassembled WGS sequence"/>
</dbReference>
<evidence type="ECO:0000313" key="7">
    <source>
        <dbReference type="EMBL" id="QEW29178.1"/>
    </source>
</evidence>
<comment type="similarity">
    <text evidence="2">Belongs to the polysaccharide deacetylase family.</text>
</comment>